<gene>
    <name evidence="5" type="primary">xylF</name>
    <name evidence="5" type="ORF">KSX_37570</name>
</gene>
<accession>A0A8J3I6I3</accession>
<evidence type="ECO:0000313" key="5">
    <source>
        <dbReference type="EMBL" id="GHO45594.1"/>
    </source>
</evidence>
<dbReference type="InterPro" id="IPR025997">
    <property type="entry name" value="SBP_2_dom"/>
</dbReference>
<feature type="signal peptide" evidence="3">
    <location>
        <begin position="1"/>
        <end position="31"/>
    </location>
</feature>
<evidence type="ECO:0000259" key="4">
    <source>
        <dbReference type="Pfam" id="PF13407"/>
    </source>
</evidence>
<dbReference type="SUPFAM" id="SSF53822">
    <property type="entry name" value="Periplasmic binding protein-like I"/>
    <property type="match status" value="1"/>
</dbReference>
<dbReference type="Gene3D" id="3.40.50.2300">
    <property type="match status" value="2"/>
</dbReference>
<dbReference type="InterPro" id="IPR050555">
    <property type="entry name" value="Bact_Solute-Bind_Prot2"/>
</dbReference>
<dbReference type="RefSeq" id="WP_220194910.1">
    <property type="nucleotide sequence ID" value="NZ_BNJF01000001.1"/>
</dbReference>
<feature type="domain" description="Periplasmic binding protein" evidence="4">
    <location>
        <begin position="50"/>
        <end position="312"/>
    </location>
</feature>
<dbReference type="AlphaFoldDB" id="A0A8J3I6I3"/>
<keyword evidence="2 3" id="KW-0732">Signal</keyword>
<protein>
    <submittedName>
        <fullName evidence="5">Sugar ABC transporter substrate-binding protein</fullName>
    </submittedName>
</protein>
<feature type="chain" id="PRO_5035159304" evidence="3">
    <location>
        <begin position="32"/>
        <end position="374"/>
    </location>
</feature>
<evidence type="ECO:0000256" key="1">
    <source>
        <dbReference type="ARBA" id="ARBA00004196"/>
    </source>
</evidence>
<dbReference type="GO" id="GO:0030246">
    <property type="term" value="F:carbohydrate binding"/>
    <property type="evidence" value="ECO:0007669"/>
    <property type="project" value="TreeGrafter"/>
</dbReference>
<dbReference type="Pfam" id="PF13407">
    <property type="entry name" value="Peripla_BP_4"/>
    <property type="match status" value="1"/>
</dbReference>
<proteinExistence type="predicted"/>
<dbReference type="CDD" id="cd19995">
    <property type="entry name" value="PBP1_ABC_xylose_binding-like"/>
    <property type="match status" value="1"/>
</dbReference>
<evidence type="ECO:0000313" key="6">
    <source>
        <dbReference type="Proteomes" id="UP000612362"/>
    </source>
</evidence>
<dbReference type="PANTHER" id="PTHR30036:SF1">
    <property type="entry name" value="D-XYLOSE-BINDING PERIPLASMIC PROTEIN"/>
    <property type="match status" value="1"/>
</dbReference>
<sequence length="374" mass="39954">MNVFRQRKPLYALFATLVLTLLLSACGNSQSGGDTNTVSNGKNCDNVAVLLPETATSERWENKDKPLLTAAIKNAVGKDPQFYNAEGQADKQQNQADTALTKGACILVVAPFDGQAAAAIVSKAKSRGVPVVAYDRLIQSPDLSYYVSFDNVKVGEIQGQYITEHYKDYIKGDNKNVVMINGGQTDNNAILFRQGALNKLQPLFDNNSLKKVYDQYTDAWDNDKARTEMDGALTAQGNNVQIAYVANDGMANSVIASLKAKKLNGKVLVTGQDATVAGLQNILLGDQMMTVYKAISKEAQATADIVKAIKEGTDTASITKGATTKLSDGNTAIPSILEEPVAIDKSNVSIVLNDNYVTKDDLCKGLPAGTGGIC</sequence>
<dbReference type="EMBL" id="BNJF01000001">
    <property type="protein sequence ID" value="GHO45594.1"/>
    <property type="molecule type" value="Genomic_DNA"/>
</dbReference>
<evidence type="ECO:0000256" key="3">
    <source>
        <dbReference type="SAM" id="SignalP"/>
    </source>
</evidence>
<keyword evidence="6" id="KW-1185">Reference proteome</keyword>
<dbReference type="PANTHER" id="PTHR30036">
    <property type="entry name" value="D-XYLOSE-BINDING PERIPLASMIC PROTEIN"/>
    <property type="match status" value="1"/>
</dbReference>
<reference evidence="5" key="1">
    <citation type="submission" date="2020-10" db="EMBL/GenBank/DDBJ databases">
        <title>Taxonomic study of unclassified bacteria belonging to the class Ktedonobacteria.</title>
        <authorList>
            <person name="Yabe S."/>
            <person name="Wang C.M."/>
            <person name="Zheng Y."/>
            <person name="Sakai Y."/>
            <person name="Cavaletti L."/>
            <person name="Monciardini P."/>
            <person name="Donadio S."/>
        </authorList>
    </citation>
    <scope>NUCLEOTIDE SEQUENCE</scope>
    <source>
        <strain evidence="5">SOSP1-1</strain>
    </source>
</reference>
<dbReference type="PROSITE" id="PS51257">
    <property type="entry name" value="PROKAR_LIPOPROTEIN"/>
    <property type="match status" value="1"/>
</dbReference>
<comment type="subcellular location">
    <subcellularLocation>
        <location evidence="1">Cell envelope</location>
    </subcellularLocation>
</comment>
<dbReference type="InterPro" id="IPR028082">
    <property type="entry name" value="Peripla_BP_I"/>
</dbReference>
<organism evidence="5 6">
    <name type="scientific">Ktedonospora formicarum</name>
    <dbReference type="NCBI Taxonomy" id="2778364"/>
    <lineage>
        <taxon>Bacteria</taxon>
        <taxon>Bacillati</taxon>
        <taxon>Chloroflexota</taxon>
        <taxon>Ktedonobacteria</taxon>
        <taxon>Ktedonobacterales</taxon>
        <taxon>Ktedonobacteraceae</taxon>
        <taxon>Ktedonospora</taxon>
    </lineage>
</organism>
<dbReference type="GO" id="GO:0030288">
    <property type="term" value="C:outer membrane-bounded periplasmic space"/>
    <property type="evidence" value="ECO:0007669"/>
    <property type="project" value="TreeGrafter"/>
</dbReference>
<name>A0A8J3I6I3_9CHLR</name>
<evidence type="ECO:0000256" key="2">
    <source>
        <dbReference type="ARBA" id="ARBA00022729"/>
    </source>
</evidence>
<dbReference type="Proteomes" id="UP000612362">
    <property type="component" value="Unassembled WGS sequence"/>
</dbReference>
<comment type="caution">
    <text evidence="5">The sequence shown here is derived from an EMBL/GenBank/DDBJ whole genome shotgun (WGS) entry which is preliminary data.</text>
</comment>